<feature type="transmembrane region" description="Helical" evidence="1">
    <location>
        <begin position="43"/>
        <end position="63"/>
    </location>
</feature>
<keyword evidence="4" id="KW-1185">Reference proteome</keyword>
<dbReference type="AlphaFoldDB" id="M0P5Y3"/>
<reference evidence="3 4" key="1">
    <citation type="journal article" date="2014" name="PLoS Genet.">
        <title>Phylogenetically driven sequencing of extremely halophilic archaea reveals strategies for static and dynamic osmo-response.</title>
        <authorList>
            <person name="Becker E.A."/>
            <person name="Seitzer P.M."/>
            <person name="Tritt A."/>
            <person name="Larsen D."/>
            <person name="Krusor M."/>
            <person name="Yao A.I."/>
            <person name="Wu D."/>
            <person name="Madern D."/>
            <person name="Eisen J.A."/>
            <person name="Darling A.E."/>
            <person name="Facciotti M.T."/>
        </authorList>
    </citation>
    <scope>NUCLEOTIDE SEQUENCE [LARGE SCALE GENOMIC DNA]</scope>
    <source>
        <strain evidence="3 4">JCM 14978</strain>
    </source>
</reference>
<dbReference type="Proteomes" id="UP000011546">
    <property type="component" value="Unassembled WGS sequence"/>
</dbReference>
<dbReference type="PATRIC" id="fig|1230456.3.peg.1187"/>
<protein>
    <recommendedName>
        <fullName evidence="2">DUF1616 domain-containing protein</fullName>
    </recommendedName>
</protein>
<sequence length="333" mass="35572">MFDESSPRHRAWGFSLDLWLVIAMTVAVWGFVLFGAASNPLQVVAGALFVVFLPGYAFVAVLFPSRSTESSNSLSRIALHRERPNTITATERIVFSLGTSVVLVPFLGVVAHFSGWGVTAETVVALVGALTVGLSLAAMAVRLRLPRDQRFGIASVAPLRRVYAWVFGADDGREVALGAFVVAGLLIAAVGIGGAAVLTPNGEQYTELYLLNEGENGTVADGYQTDLGPGDTGTAVLGVTNQEGQERTYTVVEQVQRTDGTGAGASVVETDETDRFELTVERGETVERSVTFEPTLRGGDVRVAYLLYVGDPPADPDVDSAYRTTHLWIDTDE</sequence>
<feature type="transmembrane region" description="Helical" evidence="1">
    <location>
        <begin position="93"/>
        <end position="116"/>
    </location>
</feature>
<evidence type="ECO:0000259" key="2">
    <source>
        <dbReference type="Pfam" id="PF07760"/>
    </source>
</evidence>
<accession>M0P5Y3</accession>
<dbReference type="EMBL" id="AOJH01000043">
    <property type="protein sequence ID" value="EMA65527.1"/>
    <property type="molecule type" value="Genomic_DNA"/>
</dbReference>
<keyword evidence="1" id="KW-0812">Transmembrane</keyword>
<feature type="transmembrane region" description="Helical" evidence="1">
    <location>
        <begin position="175"/>
        <end position="198"/>
    </location>
</feature>
<keyword evidence="1" id="KW-1133">Transmembrane helix</keyword>
<dbReference type="InterPro" id="IPR011674">
    <property type="entry name" value="DUF1616"/>
</dbReference>
<comment type="caution">
    <text evidence="3">The sequence shown here is derived from an EMBL/GenBank/DDBJ whole genome shotgun (WGS) entry which is preliminary data.</text>
</comment>
<dbReference type="STRING" id="1230456.C468_06083"/>
<evidence type="ECO:0000256" key="1">
    <source>
        <dbReference type="SAM" id="Phobius"/>
    </source>
</evidence>
<name>M0P5Y3_9EURY</name>
<feature type="domain" description="DUF1616" evidence="2">
    <location>
        <begin position="22"/>
        <end position="330"/>
    </location>
</feature>
<dbReference type="OrthoDB" id="82282at2157"/>
<evidence type="ECO:0000313" key="3">
    <source>
        <dbReference type="EMBL" id="EMA65527.1"/>
    </source>
</evidence>
<gene>
    <name evidence="3" type="ORF">C468_06083</name>
</gene>
<keyword evidence="1" id="KW-0472">Membrane</keyword>
<dbReference type="RefSeq" id="WP_008847950.1">
    <property type="nucleotide sequence ID" value="NZ_AOJH01000043.1"/>
</dbReference>
<proteinExistence type="predicted"/>
<organism evidence="3 4">
    <name type="scientific">Halorubrum kocurii JCM 14978</name>
    <dbReference type="NCBI Taxonomy" id="1230456"/>
    <lineage>
        <taxon>Archaea</taxon>
        <taxon>Methanobacteriati</taxon>
        <taxon>Methanobacteriota</taxon>
        <taxon>Stenosarchaea group</taxon>
        <taxon>Halobacteria</taxon>
        <taxon>Halobacteriales</taxon>
        <taxon>Haloferacaceae</taxon>
        <taxon>Halorubrum</taxon>
    </lineage>
</organism>
<feature type="transmembrane region" description="Helical" evidence="1">
    <location>
        <begin position="12"/>
        <end position="37"/>
    </location>
</feature>
<evidence type="ECO:0000313" key="4">
    <source>
        <dbReference type="Proteomes" id="UP000011546"/>
    </source>
</evidence>
<dbReference type="Pfam" id="PF07760">
    <property type="entry name" value="DUF1616"/>
    <property type="match status" value="1"/>
</dbReference>
<feature type="transmembrane region" description="Helical" evidence="1">
    <location>
        <begin position="122"/>
        <end position="141"/>
    </location>
</feature>